<dbReference type="RefSeq" id="XP_045956735.1">
    <property type="nucleotide sequence ID" value="XM_046096393.1"/>
</dbReference>
<feature type="transmembrane region" description="Helical" evidence="6">
    <location>
        <begin position="388"/>
        <end position="408"/>
    </location>
</feature>
<reference evidence="8" key="1">
    <citation type="journal article" date="2021" name="Nat. Commun.">
        <title>Genetic determinants of endophytism in the Arabidopsis root mycobiome.</title>
        <authorList>
            <person name="Mesny F."/>
            <person name="Miyauchi S."/>
            <person name="Thiergart T."/>
            <person name="Pickel B."/>
            <person name="Atanasova L."/>
            <person name="Karlsson M."/>
            <person name="Huettel B."/>
            <person name="Barry K.W."/>
            <person name="Haridas S."/>
            <person name="Chen C."/>
            <person name="Bauer D."/>
            <person name="Andreopoulos W."/>
            <person name="Pangilinan J."/>
            <person name="LaButti K."/>
            <person name="Riley R."/>
            <person name="Lipzen A."/>
            <person name="Clum A."/>
            <person name="Drula E."/>
            <person name="Henrissat B."/>
            <person name="Kohler A."/>
            <person name="Grigoriev I.V."/>
            <person name="Martin F.M."/>
            <person name="Hacquard S."/>
        </authorList>
    </citation>
    <scope>NUCLEOTIDE SEQUENCE</scope>
    <source>
        <strain evidence="8">MPI-SDFR-AT-0073</strain>
    </source>
</reference>
<feature type="transmembrane region" description="Helical" evidence="6">
    <location>
        <begin position="185"/>
        <end position="211"/>
    </location>
</feature>
<comment type="caution">
    <text evidence="8">The sequence shown here is derived from an EMBL/GenBank/DDBJ whole genome shotgun (WGS) entry which is preliminary data.</text>
</comment>
<feature type="transmembrane region" description="Helical" evidence="6">
    <location>
        <begin position="490"/>
        <end position="512"/>
    </location>
</feature>
<dbReference type="AlphaFoldDB" id="A0A9P8ZWU6"/>
<evidence type="ECO:0000256" key="4">
    <source>
        <dbReference type="ARBA" id="ARBA00023136"/>
    </source>
</evidence>
<feature type="transmembrane region" description="Helical" evidence="6">
    <location>
        <begin position="429"/>
        <end position="446"/>
    </location>
</feature>
<keyword evidence="9" id="KW-1185">Reference proteome</keyword>
<dbReference type="OrthoDB" id="3357846at2759"/>
<keyword evidence="4 6" id="KW-0472">Membrane</keyword>
<dbReference type="PANTHER" id="PTHR23502:SF23">
    <property type="entry name" value="FLUCONAZOLE RESISTANCE PROTEIN 1"/>
    <property type="match status" value="1"/>
</dbReference>
<dbReference type="PROSITE" id="PS50850">
    <property type="entry name" value="MFS"/>
    <property type="match status" value="1"/>
</dbReference>
<dbReference type="SUPFAM" id="SSF103473">
    <property type="entry name" value="MFS general substrate transporter"/>
    <property type="match status" value="1"/>
</dbReference>
<dbReference type="Proteomes" id="UP000758603">
    <property type="component" value="Unassembled WGS sequence"/>
</dbReference>
<evidence type="ECO:0000313" key="8">
    <source>
        <dbReference type="EMBL" id="KAH6652457.1"/>
    </source>
</evidence>
<feature type="region of interest" description="Disordered" evidence="5">
    <location>
        <begin position="24"/>
        <end position="100"/>
    </location>
</feature>
<feature type="transmembrane region" description="Helical" evidence="6">
    <location>
        <begin position="115"/>
        <end position="135"/>
    </location>
</feature>
<accession>A0A9P8ZWU6</accession>
<feature type="transmembrane region" description="Helical" evidence="6">
    <location>
        <begin position="272"/>
        <end position="302"/>
    </location>
</feature>
<evidence type="ECO:0000256" key="3">
    <source>
        <dbReference type="ARBA" id="ARBA00022989"/>
    </source>
</evidence>
<protein>
    <submittedName>
        <fullName evidence="8">Major facilitator superfamily domain-containing protein</fullName>
    </submittedName>
</protein>
<name>A0A9P8ZWU6_9PEZI</name>
<dbReference type="InterPro" id="IPR020846">
    <property type="entry name" value="MFS_dom"/>
</dbReference>
<dbReference type="GeneID" id="70125286"/>
<evidence type="ECO:0000256" key="5">
    <source>
        <dbReference type="SAM" id="MobiDB-lite"/>
    </source>
</evidence>
<feature type="domain" description="Major facilitator superfamily (MFS) profile" evidence="7">
    <location>
        <begin position="116"/>
        <end position="546"/>
    </location>
</feature>
<evidence type="ECO:0000256" key="1">
    <source>
        <dbReference type="ARBA" id="ARBA00004141"/>
    </source>
</evidence>
<dbReference type="EMBL" id="JAGPXC010000006">
    <property type="protein sequence ID" value="KAH6652457.1"/>
    <property type="molecule type" value="Genomic_DNA"/>
</dbReference>
<sequence>MQLHMESTIFGQLVRAITGNKAFRYPDERDPSLWEKSIQRDEPQPQQQSQQSPSPSQDTNGAGDASDKEAQDLSSTATEKQPENGHGDLDDLVVGWYGPDDPENPQNWPNSLKHLIAFQMCLLNFAVYIASSIYVPGEPYLMEEFHVSSVVATLGLSLFTFGYGLGPMLWSPLSELPQLGRTGIFFWTLLAFVIFQLPVGFAPNIACFLFFRWLTGFCGSPCLATGGGTINDIYPGPTVPYLLCLWSSAGIMGPVFGPIIGGYLAPSMGWRWTIWVFTFLCTLVLIVMFFLFPETSAANILYKRAKRLRKATGNSRLKSQTETESVHYSPKDNLLLLGRAFVLTFTEPIILFVDMYAALLYGILFIWFESFPIVFGDIYHFSSGQQGLVFFGILVFTCIAVPFFLLWIKKGLIPPMMSGKFKPEMVLPPAFVGCFALPVCLFWYGWSAREDVHWIVPVIGSGLFAICMVTLFNSVYMYIGIIYAPSAASVFAGATLFRASLGAAFPLFASSLFTKLGVGPGNSLLGGLAVLFIPIPFVFYRYGERIRKLSKHAG</sequence>
<feature type="transmembrane region" description="Helical" evidence="6">
    <location>
        <begin position="524"/>
        <end position="542"/>
    </location>
</feature>
<comment type="subcellular location">
    <subcellularLocation>
        <location evidence="1">Membrane</location>
        <topology evidence="1">Multi-pass membrane protein</topology>
    </subcellularLocation>
</comment>
<feature type="compositionally biased region" description="Basic and acidic residues" evidence="5">
    <location>
        <begin position="24"/>
        <end position="43"/>
    </location>
</feature>
<gene>
    <name evidence="8" type="ORF">BKA67DRAFT_356474</name>
</gene>
<dbReference type="PANTHER" id="PTHR23502">
    <property type="entry name" value="MAJOR FACILITATOR SUPERFAMILY"/>
    <property type="match status" value="1"/>
</dbReference>
<evidence type="ECO:0000256" key="2">
    <source>
        <dbReference type="ARBA" id="ARBA00022692"/>
    </source>
</evidence>
<feature type="transmembrane region" description="Helical" evidence="6">
    <location>
        <begin position="239"/>
        <end position="260"/>
    </location>
</feature>
<keyword evidence="3 6" id="KW-1133">Transmembrane helix</keyword>
<evidence type="ECO:0000259" key="7">
    <source>
        <dbReference type="PROSITE" id="PS50850"/>
    </source>
</evidence>
<dbReference type="GO" id="GO:1990961">
    <property type="term" value="P:xenobiotic detoxification by transmembrane export across the plasma membrane"/>
    <property type="evidence" value="ECO:0007669"/>
    <property type="project" value="TreeGrafter"/>
</dbReference>
<dbReference type="InterPro" id="IPR011701">
    <property type="entry name" value="MFS"/>
</dbReference>
<feature type="transmembrane region" description="Helical" evidence="6">
    <location>
        <begin position="349"/>
        <end position="368"/>
    </location>
</feature>
<dbReference type="Gene3D" id="1.20.1250.20">
    <property type="entry name" value="MFS general substrate transporter like domains"/>
    <property type="match status" value="1"/>
</dbReference>
<dbReference type="GO" id="GO:0005886">
    <property type="term" value="C:plasma membrane"/>
    <property type="evidence" value="ECO:0007669"/>
    <property type="project" value="TreeGrafter"/>
</dbReference>
<proteinExistence type="predicted"/>
<keyword evidence="2 6" id="KW-0812">Transmembrane</keyword>
<feature type="compositionally biased region" description="Basic and acidic residues" evidence="5">
    <location>
        <begin position="80"/>
        <end position="89"/>
    </location>
</feature>
<evidence type="ECO:0000313" key="9">
    <source>
        <dbReference type="Proteomes" id="UP000758603"/>
    </source>
</evidence>
<dbReference type="Pfam" id="PF07690">
    <property type="entry name" value="MFS_1"/>
    <property type="match status" value="1"/>
</dbReference>
<organism evidence="8 9">
    <name type="scientific">Truncatella angustata</name>
    <dbReference type="NCBI Taxonomy" id="152316"/>
    <lineage>
        <taxon>Eukaryota</taxon>
        <taxon>Fungi</taxon>
        <taxon>Dikarya</taxon>
        <taxon>Ascomycota</taxon>
        <taxon>Pezizomycotina</taxon>
        <taxon>Sordariomycetes</taxon>
        <taxon>Xylariomycetidae</taxon>
        <taxon>Amphisphaeriales</taxon>
        <taxon>Sporocadaceae</taxon>
        <taxon>Truncatella</taxon>
    </lineage>
</organism>
<dbReference type="GO" id="GO:0015244">
    <property type="term" value="F:fluconazole transmembrane transporter activity"/>
    <property type="evidence" value="ECO:0007669"/>
    <property type="project" value="TreeGrafter"/>
</dbReference>
<evidence type="ECO:0000256" key="6">
    <source>
        <dbReference type="SAM" id="Phobius"/>
    </source>
</evidence>
<dbReference type="FunFam" id="1.20.1250.20:FF:000011">
    <property type="entry name" value="MFS multidrug transporter, putative"/>
    <property type="match status" value="1"/>
</dbReference>
<dbReference type="InterPro" id="IPR036259">
    <property type="entry name" value="MFS_trans_sf"/>
</dbReference>
<feature type="transmembrane region" description="Helical" evidence="6">
    <location>
        <begin position="147"/>
        <end position="165"/>
    </location>
</feature>
<dbReference type="CDD" id="cd17323">
    <property type="entry name" value="MFS_Tpo1_MDR_like"/>
    <property type="match status" value="1"/>
</dbReference>
<feature type="transmembrane region" description="Helical" evidence="6">
    <location>
        <begin position="452"/>
        <end position="478"/>
    </location>
</feature>
<feature type="compositionally biased region" description="Low complexity" evidence="5">
    <location>
        <begin position="44"/>
        <end position="57"/>
    </location>
</feature>